<dbReference type="EMBL" id="JAJSOF020000003">
    <property type="protein sequence ID" value="KAJ4448721.1"/>
    <property type="molecule type" value="Genomic_DNA"/>
</dbReference>
<dbReference type="Proteomes" id="UP001148838">
    <property type="component" value="Unassembled WGS sequence"/>
</dbReference>
<protein>
    <submittedName>
        <fullName evidence="1">Uncharacterized protein</fullName>
    </submittedName>
</protein>
<comment type="caution">
    <text evidence="1">The sequence shown here is derived from an EMBL/GenBank/DDBJ whole genome shotgun (WGS) entry which is preliminary data.</text>
</comment>
<sequence>MAACENVVHERLLSSERLVGITGSMVEKDKTDQLRGGNAEAARTETELGKLEPEFTASQTALWELAHKQAIATSVTGDVIVVDIMADGEGELEASSCEKSRKRVRNDEKWKRKRAKVCRNLGLEYVSDKTRKIVPAKQQGVGCSCSGRTEQLL</sequence>
<organism evidence="1 2">
    <name type="scientific">Periplaneta americana</name>
    <name type="common">American cockroach</name>
    <name type="synonym">Blatta americana</name>
    <dbReference type="NCBI Taxonomy" id="6978"/>
    <lineage>
        <taxon>Eukaryota</taxon>
        <taxon>Metazoa</taxon>
        <taxon>Ecdysozoa</taxon>
        <taxon>Arthropoda</taxon>
        <taxon>Hexapoda</taxon>
        <taxon>Insecta</taxon>
        <taxon>Pterygota</taxon>
        <taxon>Neoptera</taxon>
        <taxon>Polyneoptera</taxon>
        <taxon>Dictyoptera</taxon>
        <taxon>Blattodea</taxon>
        <taxon>Blattoidea</taxon>
        <taxon>Blattidae</taxon>
        <taxon>Blattinae</taxon>
        <taxon>Periplaneta</taxon>
    </lineage>
</organism>
<evidence type="ECO:0000313" key="1">
    <source>
        <dbReference type="EMBL" id="KAJ4448721.1"/>
    </source>
</evidence>
<gene>
    <name evidence="1" type="ORF">ANN_00112</name>
</gene>
<name>A0ABQ8TPV3_PERAM</name>
<keyword evidence="2" id="KW-1185">Reference proteome</keyword>
<reference evidence="1 2" key="1">
    <citation type="journal article" date="2022" name="Allergy">
        <title>Genome assembly and annotation of Periplaneta americana reveal a comprehensive cockroach allergen profile.</title>
        <authorList>
            <person name="Wang L."/>
            <person name="Xiong Q."/>
            <person name="Saelim N."/>
            <person name="Wang L."/>
            <person name="Nong W."/>
            <person name="Wan A.T."/>
            <person name="Shi M."/>
            <person name="Liu X."/>
            <person name="Cao Q."/>
            <person name="Hui J.H.L."/>
            <person name="Sookrung N."/>
            <person name="Leung T.F."/>
            <person name="Tungtrongchitr A."/>
            <person name="Tsui S.K.W."/>
        </authorList>
    </citation>
    <scope>NUCLEOTIDE SEQUENCE [LARGE SCALE GENOMIC DNA]</scope>
    <source>
        <strain evidence="1">PWHHKU_190912</strain>
    </source>
</reference>
<proteinExistence type="predicted"/>
<evidence type="ECO:0000313" key="2">
    <source>
        <dbReference type="Proteomes" id="UP001148838"/>
    </source>
</evidence>
<accession>A0ABQ8TPV3</accession>